<evidence type="ECO:0000313" key="1">
    <source>
        <dbReference type="EMBL" id="CAL1605077.1"/>
    </source>
</evidence>
<accession>A0AAV2LVJ6</accession>
<dbReference type="AlphaFoldDB" id="A0AAV2LVJ6"/>
<dbReference type="Proteomes" id="UP001497482">
    <property type="component" value="Chromosome 5"/>
</dbReference>
<protein>
    <submittedName>
        <fullName evidence="1">Uncharacterized protein</fullName>
    </submittedName>
</protein>
<dbReference type="EMBL" id="OZ035827">
    <property type="protein sequence ID" value="CAL1605077.1"/>
    <property type="molecule type" value="Genomic_DNA"/>
</dbReference>
<keyword evidence="2" id="KW-1185">Reference proteome</keyword>
<reference evidence="1 2" key="1">
    <citation type="submission" date="2024-04" db="EMBL/GenBank/DDBJ databases">
        <authorList>
            <person name="Waldvogel A.-M."/>
            <person name="Schoenle A."/>
        </authorList>
    </citation>
    <scope>NUCLEOTIDE SEQUENCE [LARGE SCALE GENOMIC DNA]</scope>
</reference>
<gene>
    <name evidence="1" type="ORF">KC01_LOCUS32498</name>
</gene>
<sequence>MEFSVICNREFSEASQRLEPVTHAPDLFIGLLNGSPWKLAVWWGTIEDKLHGFTGVFPPQVLGQLEHHSDAPWQTECMSDLSLALVLGAPQLARMDPWDTRQRRVKFLQEAGETRTRRPLQQQTFGFLPHLQVGTKVSQSQVLGEASLCLQEFGTQRTGETSLIPFHLSPDPAFARMTRHGARFKG</sequence>
<name>A0AAV2LVJ6_KNICA</name>
<organism evidence="1 2">
    <name type="scientific">Knipowitschia caucasica</name>
    <name type="common">Caucasian dwarf goby</name>
    <name type="synonym">Pomatoschistus caucasicus</name>
    <dbReference type="NCBI Taxonomy" id="637954"/>
    <lineage>
        <taxon>Eukaryota</taxon>
        <taxon>Metazoa</taxon>
        <taxon>Chordata</taxon>
        <taxon>Craniata</taxon>
        <taxon>Vertebrata</taxon>
        <taxon>Euteleostomi</taxon>
        <taxon>Actinopterygii</taxon>
        <taxon>Neopterygii</taxon>
        <taxon>Teleostei</taxon>
        <taxon>Neoteleostei</taxon>
        <taxon>Acanthomorphata</taxon>
        <taxon>Gobiaria</taxon>
        <taxon>Gobiiformes</taxon>
        <taxon>Gobioidei</taxon>
        <taxon>Gobiidae</taxon>
        <taxon>Gobiinae</taxon>
        <taxon>Knipowitschia</taxon>
    </lineage>
</organism>
<evidence type="ECO:0000313" key="2">
    <source>
        <dbReference type="Proteomes" id="UP001497482"/>
    </source>
</evidence>
<proteinExistence type="predicted"/>